<accession>A0A9N7YWU9</accession>
<gene>
    <name evidence="1" type="ORF">PLEPLA_LOCUS35078</name>
</gene>
<evidence type="ECO:0000313" key="1">
    <source>
        <dbReference type="EMBL" id="CAB1447385.1"/>
    </source>
</evidence>
<dbReference type="EMBL" id="CADEAL010003945">
    <property type="protein sequence ID" value="CAB1447385.1"/>
    <property type="molecule type" value="Genomic_DNA"/>
</dbReference>
<dbReference type="Proteomes" id="UP001153269">
    <property type="component" value="Unassembled WGS sequence"/>
</dbReference>
<sequence length="172" mass="18733">MPGISRSLPCPLGSSTHSSLTLTESNQMWGFPVTADAPMQSVHRGPSPYCPKSAYSTHGVLCPSHGSTVGQTESWQPGSTYRNLPIQERAQRPLWTSNNGASAFVSCLWETQKESDNACDDIRECGVEVFIPSFPALSLSASSPRYSFGQWRNPLAWLQGRGQRGQRGLACD</sequence>
<protein>
    <submittedName>
        <fullName evidence="1">Uncharacterized protein</fullName>
    </submittedName>
</protein>
<keyword evidence="2" id="KW-1185">Reference proteome</keyword>
<dbReference type="AlphaFoldDB" id="A0A9N7YWU9"/>
<reference evidence="1" key="1">
    <citation type="submission" date="2020-03" db="EMBL/GenBank/DDBJ databases">
        <authorList>
            <person name="Weist P."/>
        </authorList>
    </citation>
    <scope>NUCLEOTIDE SEQUENCE</scope>
</reference>
<evidence type="ECO:0000313" key="2">
    <source>
        <dbReference type="Proteomes" id="UP001153269"/>
    </source>
</evidence>
<name>A0A9N7YWU9_PLEPL</name>
<proteinExistence type="predicted"/>
<organism evidence="1 2">
    <name type="scientific">Pleuronectes platessa</name>
    <name type="common">European plaice</name>
    <dbReference type="NCBI Taxonomy" id="8262"/>
    <lineage>
        <taxon>Eukaryota</taxon>
        <taxon>Metazoa</taxon>
        <taxon>Chordata</taxon>
        <taxon>Craniata</taxon>
        <taxon>Vertebrata</taxon>
        <taxon>Euteleostomi</taxon>
        <taxon>Actinopterygii</taxon>
        <taxon>Neopterygii</taxon>
        <taxon>Teleostei</taxon>
        <taxon>Neoteleostei</taxon>
        <taxon>Acanthomorphata</taxon>
        <taxon>Carangaria</taxon>
        <taxon>Pleuronectiformes</taxon>
        <taxon>Pleuronectoidei</taxon>
        <taxon>Pleuronectidae</taxon>
        <taxon>Pleuronectes</taxon>
    </lineage>
</organism>
<comment type="caution">
    <text evidence="1">The sequence shown here is derived from an EMBL/GenBank/DDBJ whole genome shotgun (WGS) entry which is preliminary data.</text>
</comment>